<feature type="transmembrane region" description="Helical" evidence="1">
    <location>
        <begin position="148"/>
        <end position="168"/>
    </location>
</feature>
<evidence type="ECO:0000256" key="1">
    <source>
        <dbReference type="SAM" id="Phobius"/>
    </source>
</evidence>
<dbReference type="Proteomes" id="UP000604046">
    <property type="component" value="Unassembled WGS sequence"/>
</dbReference>
<feature type="chain" id="PRO_5032283509" evidence="2">
    <location>
        <begin position="20"/>
        <end position="171"/>
    </location>
</feature>
<gene>
    <name evidence="3" type="ORF">SNAT2548_LOCUS8548</name>
</gene>
<dbReference type="EMBL" id="CAJNDS010000639">
    <property type="protein sequence ID" value="CAE7224425.1"/>
    <property type="molecule type" value="Genomic_DNA"/>
</dbReference>
<accession>A0A812KIA0</accession>
<keyword evidence="1" id="KW-0812">Transmembrane</keyword>
<dbReference type="AlphaFoldDB" id="A0A812KIA0"/>
<evidence type="ECO:0000313" key="3">
    <source>
        <dbReference type="EMBL" id="CAE7224425.1"/>
    </source>
</evidence>
<keyword evidence="1" id="KW-1133">Transmembrane helix</keyword>
<comment type="caution">
    <text evidence="3">The sequence shown here is derived from an EMBL/GenBank/DDBJ whole genome shotgun (WGS) entry which is preliminary data.</text>
</comment>
<organism evidence="3 4">
    <name type="scientific">Symbiodinium natans</name>
    <dbReference type="NCBI Taxonomy" id="878477"/>
    <lineage>
        <taxon>Eukaryota</taxon>
        <taxon>Sar</taxon>
        <taxon>Alveolata</taxon>
        <taxon>Dinophyceae</taxon>
        <taxon>Suessiales</taxon>
        <taxon>Symbiodiniaceae</taxon>
        <taxon>Symbiodinium</taxon>
    </lineage>
</organism>
<evidence type="ECO:0000256" key="2">
    <source>
        <dbReference type="SAM" id="SignalP"/>
    </source>
</evidence>
<name>A0A812KIA0_9DINO</name>
<keyword evidence="1" id="KW-0472">Membrane</keyword>
<feature type="signal peptide" evidence="2">
    <location>
        <begin position="1"/>
        <end position="19"/>
    </location>
</feature>
<keyword evidence="4" id="KW-1185">Reference proteome</keyword>
<evidence type="ECO:0000313" key="4">
    <source>
        <dbReference type="Proteomes" id="UP000604046"/>
    </source>
</evidence>
<proteinExistence type="predicted"/>
<protein>
    <submittedName>
        <fullName evidence="3">Uncharacterized protein</fullName>
    </submittedName>
</protein>
<sequence>MSRFLIALIASAAPHCVWASNDTNEIDSNSSGTPGTCNVGANTTFTGCTGVVSAETTIQTSCPGNCVTESSTRTQYGCTQVTTTYHCVVAGVTDCTFLKTAFDTTLGTQSYTGYACEECSTTNCNPTEPLAATVAAVSTGGSSAQISGAFFFNIAQTVVLLLISRLLFRCT</sequence>
<keyword evidence="2" id="KW-0732">Signal</keyword>
<reference evidence="3" key="1">
    <citation type="submission" date="2021-02" db="EMBL/GenBank/DDBJ databases">
        <authorList>
            <person name="Dougan E. K."/>
            <person name="Rhodes N."/>
            <person name="Thang M."/>
            <person name="Chan C."/>
        </authorList>
    </citation>
    <scope>NUCLEOTIDE SEQUENCE</scope>
</reference>